<dbReference type="OMA" id="EVQTRCL"/>
<dbReference type="VEuPathDB" id="FungiDB:SDRG_12363"/>
<feature type="compositionally biased region" description="Low complexity" evidence="2">
    <location>
        <begin position="23"/>
        <end position="37"/>
    </location>
</feature>
<name>T0RIV3_SAPDV</name>
<accession>T0RIV3</accession>
<feature type="coiled-coil region" evidence="1">
    <location>
        <begin position="218"/>
        <end position="280"/>
    </location>
</feature>
<keyword evidence="4" id="KW-1185">Reference proteome</keyword>
<organism evidence="3 4">
    <name type="scientific">Saprolegnia diclina (strain VS20)</name>
    <dbReference type="NCBI Taxonomy" id="1156394"/>
    <lineage>
        <taxon>Eukaryota</taxon>
        <taxon>Sar</taxon>
        <taxon>Stramenopiles</taxon>
        <taxon>Oomycota</taxon>
        <taxon>Saprolegniomycetes</taxon>
        <taxon>Saprolegniales</taxon>
        <taxon>Saprolegniaceae</taxon>
        <taxon>Saprolegnia</taxon>
    </lineage>
</organism>
<dbReference type="OrthoDB" id="2130750at2759"/>
<feature type="coiled-coil region" evidence="1">
    <location>
        <begin position="565"/>
        <end position="609"/>
    </location>
</feature>
<proteinExistence type="predicted"/>
<reference evidence="3 4" key="1">
    <citation type="submission" date="2012-04" db="EMBL/GenBank/DDBJ databases">
        <title>The Genome Sequence of Saprolegnia declina VS20.</title>
        <authorList>
            <consortium name="The Broad Institute Genome Sequencing Platform"/>
            <person name="Russ C."/>
            <person name="Nusbaum C."/>
            <person name="Tyler B."/>
            <person name="van West P."/>
            <person name="Dieguez-Uribeondo J."/>
            <person name="de Bruijn I."/>
            <person name="Tripathy S."/>
            <person name="Jiang R."/>
            <person name="Young S.K."/>
            <person name="Zeng Q."/>
            <person name="Gargeya S."/>
            <person name="Fitzgerald M."/>
            <person name="Haas B."/>
            <person name="Abouelleil A."/>
            <person name="Alvarado L."/>
            <person name="Arachchi H.M."/>
            <person name="Berlin A."/>
            <person name="Chapman S.B."/>
            <person name="Goldberg J."/>
            <person name="Griggs A."/>
            <person name="Gujja S."/>
            <person name="Hansen M."/>
            <person name="Howarth C."/>
            <person name="Imamovic A."/>
            <person name="Larimer J."/>
            <person name="McCowen C."/>
            <person name="Montmayeur A."/>
            <person name="Murphy C."/>
            <person name="Neiman D."/>
            <person name="Pearson M."/>
            <person name="Priest M."/>
            <person name="Roberts A."/>
            <person name="Saif S."/>
            <person name="Shea T."/>
            <person name="Sisk P."/>
            <person name="Sykes S."/>
            <person name="Wortman J."/>
            <person name="Nusbaum C."/>
            <person name="Birren B."/>
        </authorList>
    </citation>
    <scope>NUCLEOTIDE SEQUENCE [LARGE SCALE GENOMIC DNA]</scope>
    <source>
        <strain evidence="3 4">VS20</strain>
    </source>
</reference>
<dbReference type="EMBL" id="JH767180">
    <property type="protein sequence ID" value="EQC29817.1"/>
    <property type="molecule type" value="Genomic_DNA"/>
</dbReference>
<feature type="coiled-coil region" evidence="1">
    <location>
        <begin position="354"/>
        <end position="461"/>
    </location>
</feature>
<dbReference type="Proteomes" id="UP000030762">
    <property type="component" value="Unassembled WGS sequence"/>
</dbReference>
<gene>
    <name evidence="3" type="ORF">SDRG_12363</name>
</gene>
<dbReference type="GeneID" id="19953090"/>
<evidence type="ECO:0000313" key="3">
    <source>
        <dbReference type="EMBL" id="EQC29817.1"/>
    </source>
</evidence>
<dbReference type="InParanoid" id="T0RIV3"/>
<keyword evidence="1" id="KW-0175">Coiled coil</keyword>
<protein>
    <submittedName>
        <fullName evidence="3">Uncharacterized protein</fullName>
    </submittedName>
</protein>
<evidence type="ECO:0000256" key="1">
    <source>
        <dbReference type="SAM" id="Coils"/>
    </source>
</evidence>
<dbReference type="RefSeq" id="XP_008616656.1">
    <property type="nucleotide sequence ID" value="XM_008618434.1"/>
</dbReference>
<dbReference type="STRING" id="1156394.T0RIV3"/>
<sequence length="746" mass="83687">MYATPQRTTRRPGSPSYVTPPTAESASPARSPVSPSPEKAQIDMLAKQLHVLRQREVQQAAEMDRLRRLLGEQQAANGSTFQTPPKALGASASRNDFMDEVERLRREKRELQVHNCELEVQIQDAANSIEGFSAAIESLETGYKQKEETWKRQIATLQAECEAQVHANRELKREYETELVAKDDLVSELRTTASSAQVSTATTTSKLSNDLAAAQDTIRSKESLLESLHTQLETLRAEHDAVATACAASANDAANWKTKYDDATKQLESMTLRLKQAHAATSASGQSILVKTLRDEVRLIQSRLEAQFKADKDTLLQRTSSLQSQLAESTRTIAEKDRSIFTLNAKLEDQSRKHAALVHTNQQLEATVARLTKEIATAQDDLAQLQQCRGFLDHHLDVGFQELFRDEDALAAARAETESLRAECARLERQVELKAVWQQQVHELQTQLRTNEQQLAAASDAASQLASLQATHAAVVAKFEALQAQNAALMLQKAAAADLPRLTTQVDEQSSTIQRLEAEVAKRKSSELKLRALVERQQRAAEQTSTLDKRLADVLAESKKDRTDLVAMRAMVQAAKLKIQKYEADREGYKALEQKYRDARSMHHVLKKENESLRVKVQSAMAQGSAGHEAQLQHMQRVVETHTKELVAEIETLQRQYQSQLSKYKRMKRDREHMEMQLRDRNAYIATLEARRAPSPLLRTKAPSVVVTTAGNQEPLKLKELHHAVNPADEMESILTTLERISDKYK</sequence>
<evidence type="ECO:0000313" key="4">
    <source>
        <dbReference type="Proteomes" id="UP000030762"/>
    </source>
</evidence>
<dbReference type="AlphaFoldDB" id="T0RIV3"/>
<dbReference type="eggNOG" id="ENOG502QUFY">
    <property type="taxonomic scope" value="Eukaryota"/>
</dbReference>
<feature type="coiled-coil region" evidence="1">
    <location>
        <begin position="643"/>
        <end position="670"/>
    </location>
</feature>
<feature type="region of interest" description="Disordered" evidence="2">
    <location>
        <begin position="1"/>
        <end position="39"/>
    </location>
</feature>
<evidence type="ECO:0000256" key="2">
    <source>
        <dbReference type="SAM" id="MobiDB-lite"/>
    </source>
</evidence>